<keyword evidence="1 3" id="KW-0378">Hydrolase</keyword>
<protein>
    <submittedName>
        <fullName evidence="3">Haloalkane dehalogenase</fullName>
        <ecNumber evidence="3">3.8.1.5</ecNumber>
    </submittedName>
</protein>
<dbReference type="OrthoDB" id="9799612at2"/>
<evidence type="ECO:0000313" key="3">
    <source>
        <dbReference type="EMBL" id="TKC04475.1"/>
    </source>
</evidence>
<accession>A0A4U1CCK6</accession>
<keyword evidence="4" id="KW-1185">Reference proteome</keyword>
<dbReference type="Proteomes" id="UP000307244">
    <property type="component" value="Unassembled WGS sequence"/>
</dbReference>
<gene>
    <name evidence="3" type="ORF">FA047_16980</name>
</gene>
<dbReference type="InterPro" id="IPR000073">
    <property type="entry name" value="AB_hydrolase_1"/>
</dbReference>
<comment type="caution">
    <text evidence="3">The sequence shown here is derived from an EMBL/GenBank/DDBJ whole genome shotgun (WGS) entry which is preliminary data.</text>
</comment>
<dbReference type="EMBL" id="SWBQ01000005">
    <property type="protein sequence ID" value="TKC04475.1"/>
    <property type="molecule type" value="Genomic_DNA"/>
</dbReference>
<evidence type="ECO:0000259" key="2">
    <source>
        <dbReference type="Pfam" id="PF00561"/>
    </source>
</evidence>
<dbReference type="EC" id="3.8.1.5" evidence="3"/>
<dbReference type="NCBIfam" id="NF002938">
    <property type="entry name" value="PRK03592.1"/>
    <property type="match status" value="1"/>
</dbReference>
<dbReference type="AlphaFoldDB" id="A0A4U1CCK6"/>
<dbReference type="PANTHER" id="PTHR43329">
    <property type="entry name" value="EPOXIDE HYDROLASE"/>
    <property type="match status" value="1"/>
</dbReference>
<dbReference type="SUPFAM" id="SSF53474">
    <property type="entry name" value="alpha/beta-Hydrolases"/>
    <property type="match status" value="1"/>
</dbReference>
<organism evidence="3 4">
    <name type="scientific">Pedobacter frigoris</name>
    <dbReference type="NCBI Taxonomy" id="2571272"/>
    <lineage>
        <taxon>Bacteria</taxon>
        <taxon>Pseudomonadati</taxon>
        <taxon>Bacteroidota</taxon>
        <taxon>Sphingobacteriia</taxon>
        <taxon>Sphingobacteriales</taxon>
        <taxon>Sphingobacteriaceae</taxon>
        <taxon>Pedobacter</taxon>
    </lineage>
</organism>
<dbReference type="InterPro" id="IPR029058">
    <property type="entry name" value="AB_hydrolase_fold"/>
</dbReference>
<dbReference type="GO" id="GO:0018786">
    <property type="term" value="F:haloalkane dehalogenase activity"/>
    <property type="evidence" value="ECO:0007669"/>
    <property type="project" value="UniProtKB-EC"/>
</dbReference>
<dbReference type="Pfam" id="PF00561">
    <property type="entry name" value="Abhydrolase_1"/>
    <property type="match status" value="1"/>
</dbReference>
<name>A0A4U1CCK6_9SPHI</name>
<evidence type="ECO:0000313" key="4">
    <source>
        <dbReference type="Proteomes" id="UP000307244"/>
    </source>
</evidence>
<proteinExistence type="predicted"/>
<sequence>MEIIPTNKPLTKKYQIINGYKMAYHDEGKGDPIIFLHGNPASSYIWRNIIPYVQDAGRCIAPDLMGMGDSDKFANPADHTFLNNEKYLDELFNRLGLQQNITFVVHDWGAPLAFYWARNHPGAVKGIVYMEALTRSRSWEEVPGAARETFQKLRTKQGEKMVLHENSFIEFNLPKTILRSLSQPEIAEYRRPFLEPGEDRRAMLNWARQLPIGGEPTEIIKIIHQNSSWLAESSISKLFIEASPGTLADNEKKACLRCPNQTHIIVKGHHNLQEDSAEEIGRAIWKWLRLPK</sequence>
<dbReference type="PRINTS" id="PR00412">
    <property type="entry name" value="EPOXHYDRLASE"/>
</dbReference>
<reference evidence="3 4" key="1">
    <citation type="submission" date="2019-04" db="EMBL/GenBank/DDBJ databases">
        <title>Pedobacter sp. RP-3-15 sp. nov., isolated from Arctic soil.</title>
        <authorList>
            <person name="Dahal R.H."/>
            <person name="Kim D.-U."/>
        </authorList>
    </citation>
    <scope>NUCLEOTIDE SEQUENCE [LARGE SCALE GENOMIC DNA]</scope>
    <source>
        <strain evidence="3 4">RP-3-15</strain>
    </source>
</reference>
<evidence type="ECO:0000256" key="1">
    <source>
        <dbReference type="ARBA" id="ARBA00022801"/>
    </source>
</evidence>
<dbReference type="InterPro" id="IPR000639">
    <property type="entry name" value="Epox_hydrolase-like"/>
</dbReference>
<dbReference type="Gene3D" id="3.40.50.1820">
    <property type="entry name" value="alpha/beta hydrolase"/>
    <property type="match status" value="1"/>
</dbReference>
<feature type="domain" description="AB hydrolase-1" evidence="2">
    <location>
        <begin position="32"/>
        <end position="275"/>
    </location>
</feature>